<dbReference type="CDD" id="cd02908">
    <property type="entry name" value="Macro_OAADPr_deacetylase"/>
    <property type="match status" value="1"/>
</dbReference>
<dbReference type="PROSITE" id="PS51154">
    <property type="entry name" value="MACRO"/>
    <property type="match status" value="1"/>
</dbReference>
<organism evidence="2 3">
    <name type="scientific">Nocardioides daphniae</name>
    <dbReference type="NCBI Taxonomy" id="402297"/>
    <lineage>
        <taxon>Bacteria</taxon>
        <taxon>Bacillati</taxon>
        <taxon>Actinomycetota</taxon>
        <taxon>Actinomycetes</taxon>
        <taxon>Propionibacteriales</taxon>
        <taxon>Nocardioidaceae</taxon>
        <taxon>Nocardioides</taxon>
    </lineage>
</organism>
<dbReference type="NCBIfam" id="NF001664">
    <property type="entry name" value="PRK00431.1-6"/>
    <property type="match status" value="1"/>
</dbReference>
<dbReference type="InterPro" id="IPR043472">
    <property type="entry name" value="Macro_dom-like"/>
</dbReference>
<comment type="caution">
    <text evidence="2">The sequence shown here is derived from an EMBL/GenBank/DDBJ whole genome shotgun (WGS) entry which is preliminary data.</text>
</comment>
<dbReference type="InterPro" id="IPR002589">
    <property type="entry name" value="Macro_dom"/>
</dbReference>
<dbReference type="RefSeq" id="WP_188421770.1">
    <property type="nucleotide sequence ID" value="NZ_BMCK01000003.1"/>
</dbReference>
<proteinExistence type="predicted"/>
<dbReference type="Pfam" id="PF01661">
    <property type="entry name" value="Macro"/>
    <property type="match status" value="1"/>
</dbReference>
<dbReference type="EMBL" id="BMCK01000003">
    <property type="protein sequence ID" value="GGD22524.1"/>
    <property type="molecule type" value="Genomic_DNA"/>
</dbReference>
<dbReference type="SMART" id="SM00506">
    <property type="entry name" value="A1pp"/>
    <property type="match status" value="1"/>
</dbReference>
<sequence length="164" mass="17030">MTEVTLVRGDITTQEVDAVVNAANSRMRGGGGVDGAIHAAGGPEILADCVRRFPDGLATGDAGWTTAGAMPARWVIHTVGPDRRAGQTDPDLLASCYRRCLEVADELGARTVAFPLVSAGVYGWPLDDAARIAVQTLRDTPSEVTEARIVAFGAAAAAAVDAWL</sequence>
<feature type="domain" description="Macro" evidence="1">
    <location>
        <begin position="1"/>
        <end position="164"/>
    </location>
</feature>
<protein>
    <submittedName>
        <fullName evidence="2">Macro domain-containing protein</fullName>
    </submittedName>
</protein>
<evidence type="ECO:0000259" key="1">
    <source>
        <dbReference type="PROSITE" id="PS51154"/>
    </source>
</evidence>
<reference evidence="3" key="1">
    <citation type="journal article" date="2019" name="Int. J. Syst. Evol. Microbiol.">
        <title>The Global Catalogue of Microorganisms (GCM) 10K type strain sequencing project: providing services to taxonomists for standard genome sequencing and annotation.</title>
        <authorList>
            <consortium name="The Broad Institute Genomics Platform"/>
            <consortium name="The Broad Institute Genome Sequencing Center for Infectious Disease"/>
            <person name="Wu L."/>
            <person name="Ma J."/>
        </authorList>
    </citation>
    <scope>NUCLEOTIDE SEQUENCE [LARGE SCALE GENOMIC DNA]</scope>
    <source>
        <strain evidence="3">CCM 7403</strain>
    </source>
</reference>
<dbReference type="PANTHER" id="PTHR11106">
    <property type="entry name" value="GANGLIOSIDE INDUCED DIFFERENTIATION ASSOCIATED PROTEIN 2-RELATED"/>
    <property type="match status" value="1"/>
</dbReference>
<dbReference type="PANTHER" id="PTHR11106:SF27">
    <property type="entry name" value="MACRO DOMAIN-CONTAINING PROTEIN"/>
    <property type="match status" value="1"/>
</dbReference>
<name>A0ABQ1QDE3_9ACTN</name>
<dbReference type="SUPFAM" id="SSF52949">
    <property type="entry name" value="Macro domain-like"/>
    <property type="match status" value="1"/>
</dbReference>
<dbReference type="Proteomes" id="UP000630594">
    <property type="component" value="Unassembled WGS sequence"/>
</dbReference>
<dbReference type="Gene3D" id="3.40.220.10">
    <property type="entry name" value="Leucine Aminopeptidase, subunit E, domain 1"/>
    <property type="match status" value="1"/>
</dbReference>
<accession>A0ABQ1QDE3</accession>
<gene>
    <name evidence="2" type="ORF">GCM10007231_21990</name>
</gene>
<evidence type="ECO:0000313" key="2">
    <source>
        <dbReference type="EMBL" id="GGD22524.1"/>
    </source>
</evidence>
<keyword evidence="3" id="KW-1185">Reference proteome</keyword>
<evidence type="ECO:0000313" key="3">
    <source>
        <dbReference type="Proteomes" id="UP000630594"/>
    </source>
</evidence>